<dbReference type="GeneID" id="5432996"/>
<feature type="compositionally biased region" description="Low complexity" evidence="1">
    <location>
        <begin position="416"/>
        <end position="433"/>
    </location>
</feature>
<sequence length="1029" mass="114931">MDAPFKPNSPCAANRDSTLSIVSLKSLKHSLDPIELVGAKQARFSHDSNSPSPFHNSSRSKRLPNASGSSSTALTIFPKAAALSNESLNNSLALRSGGELNGIDDYISAVKRISDTSERQQYQIEILGLLLHRDSVTREQIERFCQYIKSDPGGQDLMNDSALAPLWDLAHEICADQAKKRDKKEEALSAISKAWGVEVKNWLRSLDSSIYFLTQVRSIALQENLINGSQKVNQAMLHRICASAAGVSNKWQLQATDFKCGLKFPIKKITSEELRTFNLCINQFGFLVPKAWNERAIESSADLSCGGSESYDSSSEPEGDSAIAAANLIGSSDFSSPAQEIDGSRYATDHVISKVGAIDKIADRNPLAQSEASSKSQNESIIELQSVEAIDDDPSSDNLNGLGQGPFETAISNGESDSALSDASDASDQRSAAPTRAINGSSNPIRVHHSSSAEPSTKRPCEYCSVDVSSAWIASMKPRKIHDPAKAPRLLKQWIQFKSVCFNHSKSMGGHIGLCVKPLNHSALQKRLRYISDHIERIGELKTNEDTYQWFRVQDRPARPEDGYGPYNFAHTPLPSEFDFNQSEILDWINRDFNGGFDKLQWERDGSVNVNLFSWWWEPGCEMGEFALELFDVYQFHLREQNGKENYGWLRNMFFSTCQQAMRSDPLYYALYAALRPDGATTLCSYPYYAKYTHKGDQTYFRHIDINVPEWIKSNRGGNMIQGSLSLDDEQESDCTVILAGMHRNRNLETWWRDLESRQKTKNGHVHRIKSNMVTAEDEKKLGVKWKAVPCNRGQVRVTMPHLPHGANGPARGVRRTLLPWFVKVQPDLSSLEVLDGGTWEMLSESHRDMTSPFKTPSGLSNRYGKIPYQFPASTLLNGLGSLSSALNCQARWNDLGVLNERYRLLKGNRSTATQFVYDWRRNLNEKVKASRALVKERERAAFGKNSYYYHLERSQTLGISMPHLAPDKPIQKGDKEGDSDDIAEGEDSDDIVEGEWAFDSDEGEGNTSIDSLEESNESSTIGFNSDDE</sequence>
<dbReference type="KEGG" id="bfu:BCIN_02g00005"/>
<accession>A0A384J7Y5</accession>
<feature type="compositionally biased region" description="Polar residues" evidence="1">
    <location>
        <begin position="1018"/>
        <end position="1029"/>
    </location>
</feature>
<reference evidence="2 3" key="2">
    <citation type="journal article" date="2012" name="Eukaryot. Cell">
        <title>Genome update of Botrytis cinerea strains B05.10 and T4.</title>
        <authorList>
            <person name="Staats M."/>
            <person name="van Kan J.A."/>
        </authorList>
    </citation>
    <scope>NUCLEOTIDE SEQUENCE [LARGE SCALE GENOMIC DNA]</scope>
    <source>
        <strain evidence="2 3">B05.10</strain>
    </source>
</reference>
<feature type="compositionally biased region" description="Polar residues" evidence="1">
    <location>
        <begin position="438"/>
        <end position="455"/>
    </location>
</feature>
<feature type="region of interest" description="Disordered" evidence="1">
    <location>
        <begin position="389"/>
        <end position="460"/>
    </location>
</feature>
<evidence type="ECO:0000256" key="1">
    <source>
        <dbReference type="SAM" id="MobiDB-lite"/>
    </source>
</evidence>
<dbReference type="OrthoDB" id="3504560at2759"/>
<feature type="compositionally biased region" description="Polar residues" evidence="1">
    <location>
        <begin position="47"/>
        <end position="57"/>
    </location>
</feature>
<reference evidence="2 3" key="3">
    <citation type="journal article" date="2017" name="Mol. Plant Pathol.">
        <title>A gapless genome sequence of the fungus Botrytis cinerea.</title>
        <authorList>
            <person name="Van Kan J.A."/>
            <person name="Stassen J.H."/>
            <person name="Mosbach A."/>
            <person name="Van Der Lee T.A."/>
            <person name="Faino L."/>
            <person name="Farmer A.D."/>
            <person name="Papasotiriou D.G."/>
            <person name="Zhou S."/>
            <person name="Seidl M.F."/>
            <person name="Cottam E."/>
            <person name="Edel D."/>
            <person name="Hahn M."/>
            <person name="Schwartz D.C."/>
            <person name="Dietrich R.A."/>
            <person name="Widdison S."/>
            <person name="Scalliet G."/>
        </authorList>
    </citation>
    <scope>NUCLEOTIDE SEQUENCE [LARGE SCALE GENOMIC DNA]</scope>
    <source>
        <strain evidence="2 3">B05.10</strain>
    </source>
</reference>
<evidence type="ECO:0000313" key="3">
    <source>
        <dbReference type="Proteomes" id="UP000001798"/>
    </source>
</evidence>
<gene>
    <name evidence="2" type="ORF">BCIN_02g00005</name>
</gene>
<dbReference type="EMBL" id="CP009806">
    <property type="protein sequence ID" value="ATZ46591.1"/>
    <property type="molecule type" value="Genomic_DNA"/>
</dbReference>
<dbReference type="RefSeq" id="XP_001552475.2">
    <property type="nucleotide sequence ID" value="XM_001552425.2"/>
</dbReference>
<feature type="region of interest" description="Disordered" evidence="1">
    <location>
        <begin position="44"/>
        <end position="67"/>
    </location>
</feature>
<dbReference type="VEuPathDB" id="FungiDB:Bcin02g00005"/>
<keyword evidence="3" id="KW-1185">Reference proteome</keyword>
<protein>
    <submittedName>
        <fullName evidence="2">Uncharacterized protein</fullName>
    </submittedName>
</protein>
<reference evidence="2 3" key="1">
    <citation type="journal article" date="2011" name="PLoS Genet.">
        <title>Genomic analysis of the necrotrophic fungal pathogens Sclerotinia sclerotiorum and Botrytis cinerea.</title>
        <authorList>
            <person name="Amselem J."/>
            <person name="Cuomo C.A."/>
            <person name="van Kan J.A."/>
            <person name="Viaud M."/>
            <person name="Benito E.P."/>
            <person name="Couloux A."/>
            <person name="Coutinho P.M."/>
            <person name="de Vries R.P."/>
            <person name="Dyer P.S."/>
            <person name="Fillinger S."/>
            <person name="Fournier E."/>
            <person name="Gout L."/>
            <person name="Hahn M."/>
            <person name="Kohn L."/>
            <person name="Lapalu N."/>
            <person name="Plummer K.M."/>
            <person name="Pradier J.M."/>
            <person name="Quevillon E."/>
            <person name="Sharon A."/>
            <person name="Simon A."/>
            <person name="ten Have A."/>
            <person name="Tudzynski B."/>
            <person name="Tudzynski P."/>
            <person name="Wincker P."/>
            <person name="Andrew M."/>
            <person name="Anthouard V."/>
            <person name="Beever R.E."/>
            <person name="Beffa R."/>
            <person name="Benoit I."/>
            <person name="Bouzid O."/>
            <person name="Brault B."/>
            <person name="Chen Z."/>
            <person name="Choquer M."/>
            <person name="Collemare J."/>
            <person name="Cotton P."/>
            <person name="Danchin E.G."/>
            <person name="Da Silva C."/>
            <person name="Gautier A."/>
            <person name="Giraud C."/>
            <person name="Giraud T."/>
            <person name="Gonzalez C."/>
            <person name="Grossetete S."/>
            <person name="Guldener U."/>
            <person name="Henrissat B."/>
            <person name="Howlett B.J."/>
            <person name="Kodira C."/>
            <person name="Kretschmer M."/>
            <person name="Lappartient A."/>
            <person name="Leroch M."/>
            <person name="Levis C."/>
            <person name="Mauceli E."/>
            <person name="Neuveglise C."/>
            <person name="Oeser B."/>
            <person name="Pearson M."/>
            <person name="Poulain J."/>
            <person name="Poussereau N."/>
            <person name="Quesneville H."/>
            <person name="Rascle C."/>
            <person name="Schumacher J."/>
            <person name="Segurens B."/>
            <person name="Sexton A."/>
            <person name="Silva E."/>
            <person name="Sirven C."/>
            <person name="Soanes D.M."/>
            <person name="Talbot N.J."/>
            <person name="Templeton M."/>
            <person name="Yandava C."/>
            <person name="Yarden O."/>
            <person name="Zeng Q."/>
            <person name="Rollins J.A."/>
            <person name="Lebrun M.H."/>
            <person name="Dickman M."/>
        </authorList>
    </citation>
    <scope>NUCLEOTIDE SEQUENCE [LARGE SCALE GENOMIC DNA]</scope>
    <source>
        <strain evidence="2 3">B05.10</strain>
    </source>
</reference>
<organism evidence="2 3">
    <name type="scientific">Botryotinia fuckeliana (strain B05.10)</name>
    <name type="common">Noble rot fungus</name>
    <name type="synonym">Botrytis cinerea</name>
    <dbReference type="NCBI Taxonomy" id="332648"/>
    <lineage>
        <taxon>Eukaryota</taxon>
        <taxon>Fungi</taxon>
        <taxon>Dikarya</taxon>
        <taxon>Ascomycota</taxon>
        <taxon>Pezizomycotina</taxon>
        <taxon>Leotiomycetes</taxon>
        <taxon>Helotiales</taxon>
        <taxon>Sclerotiniaceae</taxon>
        <taxon>Botrytis</taxon>
    </lineage>
</organism>
<feature type="compositionally biased region" description="Acidic residues" evidence="1">
    <location>
        <begin position="978"/>
        <end position="1005"/>
    </location>
</feature>
<dbReference type="SUPFAM" id="SSF51197">
    <property type="entry name" value="Clavaminate synthase-like"/>
    <property type="match status" value="1"/>
</dbReference>
<dbReference type="AlphaFoldDB" id="A0A384J7Y5"/>
<evidence type="ECO:0000313" key="2">
    <source>
        <dbReference type="EMBL" id="ATZ46591.1"/>
    </source>
</evidence>
<dbReference type="Proteomes" id="UP000001798">
    <property type="component" value="Chromosome 2"/>
</dbReference>
<proteinExistence type="predicted"/>
<feature type="region of interest" description="Disordered" evidence="1">
    <location>
        <begin position="962"/>
        <end position="1029"/>
    </location>
</feature>
<name>A0A384J7Y5_BOTFB</name>
<feature type="compositionally biased region" description="Basic and acidic residues" evidence="1">
    <location>
        <begin position="966"/>
        <end position="977"/>
    </location>
</feature>